<feature type="region of interest" description="Disordered" evidence="1">
    <location>
        <begin position="176"/>
        <end position="202"/>
    </location>
</feature>
<sequence length="812" mass="89305">MAPDNNDGLPMSGLDALMRLQMSSMERSGGNGNIDRYDVAASTDDAFTNLLMNDVTINRPAVTLAAPSGNPTTNFNTAQGEGINTTTTPLFGGQTTMTPSTSYNIHGASLINPRVFEVKTGESTSHVTNTSHYQHHDNYGGNHLEMKRRFSEPMFTAVMPGVESIGGASLAGNRTGAYASDNSFPNSKAEDPPTYQRRNSEPVSNVFDDILFDQLYSEGGPTGGRGDIFLDGFHSPPLGTTSPVATERPAPTLGQDQSRPRASSEPPNWDLFDMPSPLPIEYKETLEGQTNLFRPQPSRHLLDTTTVAVATKTGDNSVRTKHEFARYPDEPGRSRQQRRNAPLKRSRSADPLLMQAVTAGDVSYPSDDHQRKDGFDIFRYFHPDQQLDQLGVYSREKPKRRRSEPLMTEDIFSELYDRDKGGKDECSQNKTISLTSSFSSGHMPEIESVVETGNSRQTSDMIQMILGMKKVDSVEEYSNNMSLLNATNSDQITQPPPGHGVSQIIERFLPASSHQVESISTQQTHQPANNDSAMTFNSLYTSQPMHQNINSPYTAPHTVPSAIVGPQMMSMQQPPVNCLNTNILSATSKEDELANILDAITETHNNLQLLQSAVAQCQDPKAVESITKAFELTAACSQLVLLLQYNAANDLLNQAWAHIKIVESRLASSGASASHLSAGCGQQQNVTPLSSSILEPLRLPQKSKKKRSVKIPKTKPTKLEELPPQSKDDPEIIMTRLNALMERTIMSQKTLQKYDKNNGLPRSHAQTMVSSSRSRKQLQKGIMSKKWDGRHLQLQLQKKGAYATQNETTGAV</sequence>
<protein>
    <submittedName>
        <fullName evidence="2">Uncharacterized protein</fullName>
    </submittedName>
</protein>
<dbReference type="EMBL" id="JATAAI010000004">
    <property type="protein sequence ID" value="KAK1746447.1"/>
    <property type="molecule type" value="Genomic_DNA"/>
</dbReference>
<evidence type="ECO:0000313" key="2">
    <source>
        <dbReference type="EMBL" id="KAK1746447.1"/>
    </source>
</evidence>
<comment type="caution">
    <text evidence="2">The sequence shown here is derived from an EMBL/GenBank/DDBJ whole genome shotgun (WGS) entry which is preliminary data.</text>
</comment>
<feature type="region of interest" description="Disordered" evidence="1">
    <location>
        <begin position="757"/>
        <end position="776"/>
    </location>
</feature>
<gene>
    <name evidence="2" type="ORF">QTG54_003054</name>
</gene>
<reference evidence="2" key="1">
    <citation type="submission" date="2023-06" db="EMBL/GenBank/DDBJ databases">
        <title>Survivors Of The Sea: Transcriptome response of Skeletonema marinoi to long-term dormancy.</title>
        <authorList>
            <person name="Pinder M.I.M."/>
            <person name="Kourtchenko O."/>
            <person name="Robertson E.K."/>
            <person name="Larsson T."/>
            <person name="Maumus F."/>
            <person name="Osuna-Cruz C.M."/>
            <person name="Vancaester E."/>
            <person name="Stenow R."/>
            <person name="Vandepoele K."/>
            <person name="Ploug H."/>
            <person name="Bruchert V."/>
            <person name="Godhe A."/>
            <person name="Topel M."/>
        </authorList>
    </citation>
    <scope>NUCLEOTIDE SEQUENCE</scope>
    <source>
        <strain evidence="2">R05AC</strain>
    </source>
</reference>
<dbReference type="Proteomes" id="UP001224775">
    <property type="component" value="Unassembled WGS sequence"/>
</dbReference>
<feature type="region of interest" description="Disordered" evidence="1">
    <location>
        <begin position="691"/>
        <end position="728"/>
    </location>
</feature>
<proteinExistence type="predicted"/>
<dbReference type="AlphaFoldDB" id="A0AAD8YI00"/>
<evidence type="ECO:0000313" key="3">
    <source>
        <dbReference type="Proteomes" id="UP001224775"/>
    </source>
</evidence>
<keyword evidence="3" id="KW-1185">Reference proteome</keyword>
<feature type="compositionally biased region" description="Basic and acidic residues" evidence="1">
    <location>
        <begin position="318"/>
        <end position="333"/>
    </location>
</feature>
<feature type="region of interest" description="Disordered" evidence="1">
    <location>
        <begin position="226"/>
        <end position="272"/>
    </location>
</feature>
<feature type="region of interest" description="Disordered" evidence="1">
    <location>
        <begin position="312"/>
        <end position="351"/>
    </location>
</feature>
<organism evidence="2 3">
    <name type="scientific">Skeletonema marinoi</name>
    <dbReference type="NCBI Taxonomy" id="267567"/>
    <lineage>
        <taxon>Eukaryota</taxon>
        <taxon>Sar</taxon>
        <taxon>Stramenopiles</taxon>
        <taxon>Ochrophyta</taxon>
        <taxon>Bacillariophyta</taxon>
        <taxon>Coscinodiscophyceae</taxon>
        <taxon>Thalassiosirophycidae</taxon>
        <taxon>Thalassiosirales</taxon>
        <taxon>Skeletonemataceae</taxon>
        <taxon>Skeletonema</taxon>
        <taxon>Skeletonema marinoi-dohrnii complex</taxon>
    </lineage>
</organism>
<feature type="compositionally biased region" description="Basic residues" evidence="1">
    <location>
        <begin position="701"/>
        <end position="716"/>
    </location>
</feature>
<accession>A0AAD8YI00</accession>
<evidence type="ECO:0000256" key="1">
    <source>
        <dbReference type="SAM" id="MobiDB-lite"/>
    </source>
</evidence>
<name>A0AAD8YI00_9STRA</name>
<feature type="compositionally biased region" description="Basic residues" evidence="1">
    <location>
        <begin position="335"/>
        <end position="346"/>
    </location>
</feature>
<feature type="compositionally biased region" description="Basic and acidic residues" evidence="1">
    <location>
        <begin position="717"/>
        <end position="728"/>
    </location>
</feature>